<comment type="caution">
    <text evidence="4">The sequence shown here is derived from an EMBL/GenBank/DDBJ whole genome shotgun (WGS) entry which is preliminary data.</text>
</comment>
<feature type="domain" description="FecR protein" evidence="2">
    <location>
        <begin position="111"/>
        <end position="203"/>
    </location>
</feature>
<dbReference type="InterPro" id="IPR006860">
    <property type="entry name" value="FecR"/>
</dbReference>
<evidence type="ECO:0000313" key="4">
    <source>
        <dbReference type="EMBL" id="GAA4786409.1"/>
    </source>
</evidence>
<feature type="transmembrane region" description="Helical" evidence="1">
    <location>
        <begin position="75"/>
        <end position="94"/>
    </location>
</feature>
<name>A0ABP9AUR8_9SPHI</name>
<dbReference type="Pfam" id="PF04773">
    <property type="entry name" value="FecR"/>
    <property type="match status" value="1"/>
</dbReference>
<dbReference type="EMBL" id="BAABIQ010000006">
    <property type="protein sequence ID" value="GAA4786409.1"/>
    <property type="molecule type" value="Genomic_DNA"/>
</dbReference>
<dbReference type="PANTHER" id="PTHR30273:SF2">
    <property type="entry name" value="PROTEIN FECR"/>
    <property type="match status" value="1"/>
</dbReference>
<dbReference type="InterPro" id="IPR012373">
    <property type="entry name" value="Ferrdict_sens_TM"/>
</dbReference>
<evidence type="ECO:0008006" key="6">
    <source>
        <dbReference type="Google" id="ProtNLM"/>
    </source>
</evidence>
<gene>
    <name evidence="4" type="ORF">GCM10023231_12980</name>
</gene>
<dbReference type="PIRSF" id="PIRSF018266">
    <property type="entry name" value="FecR"/>
    <property type="match status" value="1"/>
</dbReference>
<evidence type="ECO:0000259" key="3">
    <source>
        <dbReference type="Pfam" id="PF16344"/>
    </source>
</evidence>
<dbReference type="Pfam" id="PF16344">
    <property type="entry name" value="FecR_C"/>
    <property type="match status" value="1"/>
</dbReference>
<evidence type="ECO:0000313" key="5">
    <source>
        <dbReference type="Proteomes" id="UP001501411"/>
    </source>
</evidence>
<dbReference type="Gene3D" id="3.55.50.30">
    <property type="match status" value="1"/>
</dbReference>
<dbReference type="PANTHER" id="PTHR30273">
    <property type="entry name" value="PERIPLASMIC SIGNAL SENSOR AND SIGMA FACTOR ACTIVATOR FECR-RELATED"/>
    <property type="match status" value="1"/>
</dbReference>
<dbReference type="Proteomes" id="UP001501411">
    <property type="component" value="Unassembled WGS sequence"/>
</dbReference>
<protein>
    <recommendedName>
        <fullName evidence="6">DUF4974 domain-containing protein</fullName>
    </recommendedName>
</protein>
<keyword evidence="5" id="KW-1185">Reference proteome</keyword>
<keyword evidence="1" id="KW-1133">Transmembrane helix</keyword>
<accession>A0ABP9AUR8</accession>
<reference evidence="5" key="1">
    <citation type="journal article" date="2019" name="Int. J. Syst. Evol. Microbiol.">
        <title>The Global Catalogue of Microorganisms (GCM) 10K type strain sequencing project: providing services to taxonomists for standard genome sequencing and annotation.</title>
        <authorList>
            <consortium name="The Broad Institute Genomics Platform"/>
            <consortium name="The Broad Institute Genome Sequencing Center for Infectious Disease"/>
            <person name="Wu L."/>
            <person name="Ma J."/>
        </authorList>
    </citation>
    <scope>NUCLEOTIDE SEQUENCE [LARGE SCALE GENOMIC DNA]</scope>
    <source>
        <strain evidence="5">JCM 18200</strain>
    </source>
</reference>
<organism evidence="4 5">
    <name type="scientific">Olivibacter ginsenosidimutans</name>
    <dbReference type="NCBI Taxonomy" id="1176537"/>
    <lineage>
        <taxon>Bacteria</taxon>
        <taxon>Pseudomonadati</taxon>
        <taxon>Bacteroidota</taxon>
        <taxon>Sphingobacteriia</taxon>
        <taxon>Sphingobacteriales</taxon>
        <taxon>Sphingobacteriaceae</taxon>
        <taxon>Olivibacter</taxon>
    </lineage>
</organism>
<sequence>MDKIDPDLLRRYVQQHCTAQERDEVEAWMRAGEPNDSFVSGNTKRTKLKDEVWMQLVQARNKPVPSRSRRISQKVALFGVAAVVLTLVFVYPLLKEKIGPKQEQVAYELVEVPYGKKKKLRMADGTLVHLNSGSVFRYPTRFERKQRLVFLRGEGFFEVAKDEKRPFLISTERSLTRVLGTRFNLRDYAAEQTPKITLLEGMVAYSGRDGKNPMLVKAHEEAFWTGKVWAKRVVNGSHTADWKDNVIHLENLTLAEAVPVLERWYNVKIDFDPNLAALQLNGSFQNPPLEKLLKDISYITNIQYTLKNRHVLLHH</sequence>
<keyword evidence="1" id="KW-0472">Membrane</keyword>
<dbReference type="Gene3D" id="2.60.120.1440">
    <property type="match status" value="1"/>
</dbReference>
<proteinExistence type="predicted"/>
<evidence type="ECO:0000259" key="2">
    <source>
        <dbReference type="Pfam" id="PF04773"/>
    </source>
</evidence>
<dbReference type="InterPro" id="IPR032508">
    <property type="entry name" value="FecR_C"/>
</dbReference>
<evidence type="ECO:0000256" key="1">
    <source>
        <dbReference type="SAM" id="Phobius"/>
    </source>
</evidence>
<feature type="domain" description="Protein FecR C-terminal" evidence="3">
    <location>
        <begin position="248"/>
        <end position="312"/>
    </location>
</feature>
<dbReference type="RefSeq" id="WP_345230939.1">
    <property type="nucleotide sequence ID" value="NZ_BAABIQ010000006.1"/>
</dbReference>
<keyword evidence="1" id="KW-0812">Transmembrane</keyword>